<organism evidence="1">
    <name type="scientific">marine metagenome</name>
    <dbReference type="NCBI Taxonomy" id="408172"/>
    <lineage>
        <taxon>unclassified sequences</taxon>
        <taxon>metagenomes</taxon>
        <taxon>ecological metagenomes</taxon>
    </lineage>
</organism>
<accession>A0A382XFQ3</accession>
<evidence type="ECO:0008006" key="2">
    <source>
        <dbReference type="Google" id="ProtNLM"/>
    </source>
</evidence>
<gene>
    <name evidence="1" type="ORF">METZ01_LOCUS422075</name>
</gene>
<evidence type="ECO:0000313" key="1">
    <source>
        <dbReference type="EMBL" id="SVD69221.1"/>
    </source>
</evidence>
<protein>
    <recommendedName>
        <fullName evidence="2">Glycosyltransferase subfamily 4-like N-terminal domain-containing protein</fullName>
    </recommendedName>
</protein>
<dbReference type="EMBL" id="UINC01166977">
    <property type="protein sequence ID" value="SVD69221.1"/>
    <property type="molecule type" value="Genomic_DNA"/>
</dbReference>
<reference evidence="1" key="1">
    <citation type="submission" date="2018-05" db="EMBL/GenBank/DDBJ databases">
        <authorList>
            <person name="Lanie J.A."/>
            <person name="Ng W.-L."/>
            <person name="Kazmierczak K.M."/>
            <person name="Andrzejewski T.M."/>
            <person name="Davidsen T.M."/>
            <person name="Wayne K.J."/>
            <person name="Tettelin H."/>
            <person name="Glass J.I."/>
            <person name="Rusch D."/>
            <person name="Podicherti R."/>
            <person name="Tsui H.-C.T."/>
            <person name="Winkler M.E."/>
        </authorList>
    </citation>
    <scope>NUCLEOTIDE SEQUENCE</scope>
</reference>
<sequence>MKIALTCPASLPATQFGGILFLSIYIAKYLSNIGHEVTIYTSNLDFANNASTFNKKLLSQEK</sequence>
<dbReference type="Gene3D" id="3.40.50.2000">
    <property type="entry name" value="Glycogen Phosphorylase B"/>
    <property type="match status" value="1"/>
</dbReference>
<name>A0A382XFQ3_9ZZZZ</name>
<dbReference type="AlphaFoldDB" id="A0A382XFQ3"/>
<proteinExistence type="predicted"/>
<dbReference type="SUPFAM" id="SSF53756">
    <property type="entry name" value="UDP-Glycosyltransferase/glycogen phosphorylase"/>
    <property type="match status" value="1"/>
</dbReference>
<feature type="non-terminal residue" evidence="1">
    <location>
        <position position="62"/>
    </location>
</feature>